<comment type="caution">
    <text evidence="2">The sequence shown here is derived from an EMBL/GenBank/DDBJ whole genome shotgun (WGS) entry which is preliminary data.</text>
</comment>
<feature type="coiled-coil region" evidence="1">
    <location>
        <begin position="98"/>
        <end position="132"/>
    </location>
</feature>
<dbReference type="AlphaFoldDB" id="A0A9D4XWC9"/>
<reference evidence="2 3" key="1">
    <citation type="journal article" date="2022" name="Nat. Genet.">
        <title>Improved pea reference genome and pan-genome highlight genomic features and evolutionary characteristics.</title>
        <authorList>
            <person name="Yang T."/>
            <person name="Liu R."/>
            <person name="Luo Y."/>
            <person name="Hu S."/>
            <person name="Wang D."/>
            <person name="Wang C."/>
            <person name="Pandey M.K."/>
            <person name="Ge S."/>
            <person name="Xu Q."/>
            <person name="Li N."/>
            <person name="Li G."/>
            <person name="Huang Y."/>
            <person name="Saxena R.K."/>
            <person name="Ji Y."/>
            <person name="Li M."/>
            <person name="Yan X."/>
            <person name="He Y."/>
            <person name="Liu Y."/>
            <person name="Wang X."/>
            <person name="Xiang C."/>
            <person name="Varshney R.K."/>
            <person name="Ding H."/>
            <person name="Gao S."/>
            <person name="Zong X."/>
        </authorList>
    </citation>
    <scope>NUCLEOTIDE SEQUENCE [LARGE SCALE GENOMIC DNA]</scope>
    <source>
        <strain evidence="2 3">cv. Zhongwan 6</strain>
    </source>
</reference>
<accession>A0A9D4XWC9</accession>
<gene>
    <name evidence="2" type="ORF">KIW84_033243</name>
</gene>
<protein>
    <submittedName>
        <fullName evidence="2">Uncharacterized protein</fullName>
    </submittedName>
</protein>
<sequence length="173" mass="19888">MHAWHNVHRKGRSELGPCNCVALEAYTTCAKKRALELKISYACERPMAMVVVEPLTLPNQDVEELEHALAKMKFFFRQMSYWLFFCASSKMTHRYNTRANQLRIMEHLEQENRELKDEIARLTAMMEFVLDAQSQSSPKPATPPPPQRTIISEVVTSTVPATQFTPTMPSEFP</sequence>
<evidence type="ECO:0000313" key="2">
    <source>
        <dbReference type="EMBL" id="KAI5428162.1"/>
    </source>
</evidence>
<dbReference type="Proteomes" id="UP001058974">
    <property type="component" value="Chromosome 3"/>
</dbReference>
<proteinExistence type="predicted"/>
<dbReference type="EMBL" id="JAMSHJ010000003">
    <property type="protein sequence ID" value="KAI5428162.1"/>
    <property type="molecule type" value="Genomic_DNA"/>
</dbReference>
<organism evidence="2 3">
    <name type="scientific">Pisum sativum</name>
    <name type="common">Garden pea</name>
    <name type="synonym">Lathyrus oleraceus</name>
    <dbReference type="NCBI Taxonomy" id="3888"/>
    <lineage>
        <taxon>Eukaryota</taxon>
        <taxon>Viridiplantae</taxon>
        <taxon>Streptophyta</taxon>
        <taxon>Embryophyta</taxon>
        <taxon>Tracheophyta</taxon>
        <taxon>Spermatophyta</taxon>
        <taxon>Magnoliopsida</taxon>
        <taxon>eudicotyledons</taxon>
        <taxon>Gunneridae</taxon>
        <taxon>Pentapetalae</taxon>
        <taxon>rosids</taxon>
        <taxon>fabids</taxon>
        <taxon>Fabales</taxon>
        <taxon>Fabaceae</taxon>
        <taxon>Papilionoideae</taxon>
        <taxon>50 kb inversion clade</taxon>
        <taxon>NPAAA clade</taxon>
        <taxon>Hologalegina</taxon>
        <taxon>IRL clade</taxon>
        <taxon>Fabeae</taxon>
        <taxon>Lathyrus</taxon>
    </lineage>
</organism>
<dbReference type="Gramene" id="Psat03G0324300-T1">
    <property type="protein sequence ID" value="KAI5428162.1"/>
    <property type="gene ID" value="KIW84_033243"/>
</dbReference>
<evidence type="ECO:0000256" key="1">
    <source>
        <dbReference type="SAM" id="Coils"/>
    </source>
</evidence>
<keyword evidence="1" id="KW-0175">Coiled coil</keyword>
<keyword evidence="3" id="KW-1185">Reference proteome</keyword>
<name>A0A9D4XWC9_PEA</name>
<evidence type="ECO:0000313" key="3">
    <source>
        <dbReference type="Proteomes" id="UP001058974"/>
    </source>
</evidence>